<name>A0A396J4J3_MEDTR</name>
<comment type="caution">
    <text evidence="2">The sequence shown here is derived from an EMBL/GenBank/DDBJ whole genome shotgun (WGS) entry which is preliminary data.</text>
</comment>
<gene>
    <name evidence="2" type="ORF">MtrunA17_Chr2g0292221</name>
</gene>
<reference evidence="2" key="1">
    <citation type="journal article" date="2018" name="Nat. Plants">
        <title>Whole-genome landscape of Medicago truncatula symbiotic genes.</title>
        <authorList>
            <person name="Pecrix Y."/>
            <person name="Gamas P."/>
            <person name="Carrere S."/>
        </authorList>
    </citation>
    <scope>NUCLEOTIDE SEQUENCE</scope>
    <source>
        <tissue evidence="2">Leaves</tissue>
    </source>
</reference>
<dbReference type="AlphaFoldDB" id="A0A396J4J3"/>
<organism evidence="2">
    <name type="scientific">Medicago truncatula</name>
    <name type="common">Barrel medic</name>
    <name type="synonym">Medicago tribuloides</name>
    <dbReference type="NCBI Taxonomy" id="3880"/>
    <lineage>
        <taxon>Eukaryota</taxon>
        <taxon>Viridiplantae</taxon>
        <taxon>Streptophyta</taxon>
        <taxon>Embryophyta</taxon>
        <taxon>Tracheophyta</taxon>
        <taxon>Spermatophyta</taxon>
        <taxon>Magnoliopsida</taxon>
        <taxon>eudicotyledons</taxon>
        <taxon>Gunneridae</taxon>
        <taxon>Pentapetalae</taxon>
        <taxon>rosids</taxon>
        <taxon>fabids</taxon>
        <taxon>Fabales</taxon>
        <taxon>Fabaceae</taxon>
        <taxon>Papilionoideae</taxon>
        <taxon>50 kb inversion clade</taxon>
        <taxon>NPAAA clade</taxon>
        <taxon>Hologalegina</taxon>
        <taxon>IRL clade</taxon>
        <taxon>Trifolieae</taxon>
        <taxon>Medicago</taxon>
    </lineage>
</organism>
<keyword evidence="1" id="KW-0472">Membrane</keyword>
<feature type="transmembrane region" description="Helical" evidence="1">
    <location>
        <begin position="21"/>
        <end position="40"/>
    </location>
</feature>
<accession>A0A396J4J3</accession>
<proteinExistence type="predicted"/>
<keyword evidence="1" id="KW-1133">Transmembrane helix</keyword>
<dbReference type="Proteomes" id="UP000265566">
    <property type="component" value="Chromosome 2"/>
</dbReference>
<evidence type="ECO:0000256" key="1">
    <source>
        <dbReference type="SAM" id="Phobius"/>
    </source>
</evidence>
<evidence type="ECO:0000313" key="2">
    <source>
        <dbReference type="EMBL" id="RHN72850.1"/>
    </source>
</evidence>
<keyword evidence="1" id="KW-0812">Transmembrane</keyword>
<dbReference type="Gramene" id="rna8612">
    <property type="protein sequence ID" value="RHN72850.1"/>
    <property type="gene ID" value="gene8612"/>
</dbReference>
<protein>
    <recommendedName>
        <fullName evidence="3">Transmembrane protein</fullName>
    </recommendedName>
</protein>
<sequence>MCYISLKKKKNGMCYIVIRRLVNNLFLFGTSFFFYVKYSLYSFLWDLVTKITSINKTCWNNKFVTNMYDYY</sequence>
<evidence type="ECO:0008006" key="3">
    <source>
        <dbReference type="Google" id="ProtNLM"/>
    </source>
</evidence>
<dbReference type="EMBL" id="PSQE01000002">
    <property type="protein sequence ID" value="RHN72850.1"/>
    <property type="molecule type" value="Genomic_DNA"/>
</dbReference>